<keyword evidence="1" id="KW-0472">Membrane</keyword>
<name>A0A367LUJ8_PSEAI</name>
<evidence type="ECO:0000313" key="3">
    <source>
        <dbReference type="Proteomes" id="UP000253594"/>
    </source>
</evidence>
<feature type="non-terminal residue" evidence="2">
    <location>
        <position position="55"/>
    </location>
</feature>
<dbReference type="Gene3D" id="1.20.210.10">
    <property type="entry name" value="Cytochrome c oxidase-like, subunit I domain"/>
    <property type="match status" value="1"/>
</dbReference>
<dbReference type="EMBL" id="QORE01003776">
    <property type="protein sequence ID" value="RCI67335.1"/>
    <property type="molecule type" value="Genomic_DNA"/>
</dbReference>
<dbReference type="SUPFAM" id="SSF81442">
    <property type="entry name" value="Cytochrome c oxidase subunit I-like"/>
    <property type="match status" value="1"/>
</dbReference>
<evidence type="ECO:0000256" key="1">
    <source>
        <dbReference type="SAM" id="Phobius"/>
    </source>
</evidence>
<dbReference type="AlphaFoldDB" id="A0A367LUJ8"/>
<comment type="caution">
    <text evidence="2">The sequence shown here is derived from an EMBL/GenBank/DDBJ whole genome shotgun (WGS) entry which is preliminary data.</text>
</comment>
<dbReference type="GO" id="GO:0006119">
    <property type="term" value="P:oxidative phosphorylation"/>
    <property type="evidence" value="ECO:0007669"/>
    <property type="project" value="UniProtKB-UniPathway"/>
</dbReference>
<sequence>MNDTDSRKDPDGYNYDVVRQFTLMTLVWGILGMGLGVFIAAQLVWPALNLDLPWT</sequence>
<dbReference type="InterPro" id="IPR036927">
    <property type="entry name" value="Cyt_c_oxase-like_su1_sf"/>
</dbReference>
<feature type="transmembrane region" description="Helical" evidence="1">
    <location>
        <begin position="21"/>
        <end position="45"/>
    </location>
</feature>
<reference evidence="2 3" key="1">
    <citation type="submission" date="2018-07" db="EMBL/GenBank/DDBJ databases">
        <title>Mechanisms of high-level aminoglycoside resistance among Gram-negative pathogens in Brazil.</title>
        <authorList>
            <person name="Ballaben A.S."/>
            <person name="Darini A.L.C."/>
            <person name="Doi Y."/>
        </authorList>
    </citation>
    <scope>NUCLEOTIDE SEQUENCE [LARGE SCALE GENOMIC DNA]</scope>
    <source>
        <strain evidence="2 3">B2-305</strain>
    </source>
</reference>
<accession>A0A367LUJ8</accession>
<keyword evidence="1" id="KW-0812">Transmembrane</keyword>
<protein>
    <submittedName>
        <fullName evidence="2">Cytochrome C oxidase Cbb3</fullName>
    </submittedName>
</protein>
<proteinExistence type="predicted"/>
<keyword evidence="1" id="KW-1133">Transmembrane helix</keyword>
<evidence type="ECO:0000313" key="2">
    <source>
        <dbReference type="EMBL" id="RCI67335.1"/>
    </source>
</evidence>
<dbReference type="UniPathway" id="UPA00705"/>
<organism evidence="2 3">
    <name type="scientific">Pseudomonas aeruginosa</name>
    <dbReference type="NCBI Taxonomy" id="287"/>
    <lineage>
        <taxon>Bacteria</taxon>
        <taxon>Pseudomonadati</taxon>
        <taxon>Pseudomonadota</taxon>
        <taxon>Gammaproteobacteria</taxon>
        <taxon>Pseudomonadales</taxon>
        <taxon>Pseudomonadaceae</taxon>
        <taxon>Pseudomonas</taxon>
    </lineage>
</organism>
<dbReference type="Proteomes" id="UP000253594">
    <property type="component" value="Unassembled WGS sequence"/>
</dbReference>
<gene>
    <name evidence="2" type="ORF">DT376_43445</name>
</gene>